<dbReference type="Gene3D" id="3.90.550.10">
    <property type="entry name" value="Spore Coat Polysaccharide Biosynthesis Protein SpsA, Chain A"/>
    <property type="match status" value="1"/>
</dbReference>
<protein>
    <recommendedName>
        <fullName evidence="1">Nucleotidyl transferase domain-containing protein</fullName>
    </recommendedName>
</protein>
<dbReference type="InterPro" id="IPR029044">
    <property type="entry name" value="Nucleotide-diphossugar_trans"/>
</dbReference>
<feature type="domain" description="Nucleotidyl transferase" evidence="1">
    <location>
        <begin position="2"/>
        <end position="239"/>
    </location>
</feature>
<proteinExistence type="predicted"/>
<dbReference type="InterPro" id="IPR005835">
    <property type="entry name" value="NTP_transferase_dom"/>
</dbReference>
<dbReference type="AlphaFoldDB" id="A0A1F4TD78"/>
<evidence type="ECO:0000259" key="1">
    <source>
        <dbReference type="Pfam" id="PF00483"/>
    </source>
</evidence>
<dbReference type="Pfam" id="PF00483">
    <property type="entry name" value="NTP_transferase"/>
    <property type="match status" value="1"/>
</dbReference>
<name>A0A1F4TD78_UNCSA</name>
<evidence type="ECO:0000313" key="3">
    <source>
        <dbReference type="Proteomes" id="UP000178951"/>
    </source>
</evidence>
<sequence>MKAVIIAGGLGTRLRPLTYNTPKPIVPVANVPFVLHQIELLRRHGIKEIILNLHYLSEEIKQLLGDGKSLGIKIRYSLEETPMGTAGAVKQAEALFDDEPLVIFNGDILTDINISQVIDWHKKKKATVTLTLTRVEDPTAYGLILTNQDGQVTHFVEKPSWEQLANFASLGPTDTINAGIYVVDPKIFRDVPANTVYSFERQLFPAILEKGWPMYGFISDRYWMDIGQQSQYRQAHEAIMHNEVAVKVYGSRVDNRL</sequence>
<organism evidence="2 3">
    <name type="scientific">candidate division WOR-1 bacterium RIFOXYB2_FULL_48_7</name>
    <dbReference type="NCBI Taxonomy" id="1802583"/>
    <lineage>
        <taxon>Bacteria</taxon>
        <taxon>Bacillati</taxon>
        <taxon>Saganbacteria</taxon>
    </lineage>
</organism>
<evidence type="ECO:0000313" key="2">
    <source>
        <dbReference type="EMBL" id="OGC30712.1"/>
    </source>
</evidence>
<dbReference type="STRING" id="1802583.A2311_04320"/>
<dbReference type="SUPFAM" id="SSF53448">
    <property type="entry name" value="Nucleotide-diphospho-sugar transferases"/>
    <property type="match status" value="1"/>
</dbReference>
<feature type="non-terminal residue" evidence="2">
    <location>
        <position position="257"/>
    </location>
</feature>
<dbReference type="Proteomes" id="UP000178951">
    <property type="component" value="Unassembled WGS sequence"/>
</dbReference>
<dbReference type="PANTHER" id="PTHR22572">
    <property type="entry name" value="SUGAR-1-PHOSPHATE GUANYL TRANSFERASE"/>
    <property type="match status" value="1"/>
</dbReference>
<reference evidence="2 3" key="1">
    <citation type="journal article" date="2016" name="Nat. Commun.">
        <title>Thousands of microbial genomes shed light on interconnected biogeochemical processes in an aquifer system.</title>
        <authorList>
            <person name="Anantharaman K."/>
            <person name="Brown C.T."/>
            <person name="Hug L.A."/>
            <person name="Sharon I."/>
            <person name="Castelle C.J."/>
            <person name="Probst A.J."/>
            <person name="Thomas B.C."/>
            <person name="Singh A."/>
            <person name="Wilkins M.J."/>
            <person name="Karaoz U."/>
            <person name="Brodie E.L."/>
            <person name="Williams K.H."/>
            <person name="Hubbard S.S."/>
            <person name="Banfield J.F."/>
        </authorList>
    </citation>
    <scope>NUCLEOTIDE SEQUENCE [LARGE SCALE GENOMIC DNA]</scope>
</reference>
<comment type="caution">
    <text evidence="2">The sequence shown here is derived from an EMBL/GenBank/DDBJ whole genome shotgun (WGS) entry which is preliminary data.</text>
</comment>
<dbReference type="EMBL" id="MEUF01000087">
    <property type="protein sequence ID" value="OGC30712.1"/>
    <property type="molecule type" value="Genomic_DNA"/>
</dbReference>
<dbReference type="CDD" id="cd04181">
    <property type="entry name" value="NTP_transferase"/>
    <property type="match status" value="1"/>
</dbReference>
<dbReference type="InterPro" id="IPR050486">
    <property type="entry name" value="Mannose-1P_guanyltransferase"/>
</dbReference>
<gene>
    <name evidence="2" type="ORF">A2311_04320</name>
</gene>
<accession>A0A1F4TD78</accession>